<dbReference type="Proteomes" id="UP000315889">
    <property type="component" value="Unassembled WGS sequence"/>
</dbReference>
<evidence type="ECO:0000256" key="3">
    <source>
        <dbReference type="ARBA" id="ARBA00022833"/>
    </source>
</evidence>
<dbReference type="InterPro" id="IPR001765">
    <property type="entry name" value="Carbonic_anhydrase"/>
</dbReference>
<comment type="caution">
    <text evidence="5">The sequence shown here is derived from an EMBL/GenBank/DDBJ whole genome shotgun (WGS) entry which is preliminary data.</text>
</comment>
<dbReference type="Pfam" id="PF00484">
    <property type="entry name" value="Pro_CA"/>
    <property type="match status" value="1"/>
</dbReference>
<dbReference type="InterPro" id="IPR036874">
    <property type="entry name" value="Carbonic_anhydrase_sf"/>
</dbReference>
<dbReference type="GO" id="GO:0008270">
    <property type="term" value="F:zinc ion binding"/>
    <property type="evidence" value="ECO:0007669"/>
    <property type="project" value="InterPro"/>
</dbReference>
<proteinExistence type="inferred from homology"/>
<dbReference type="PANTHER" id="PTHR43175">
    <property type="entry name" value="CARBONIC ANHYDRASE"/>
    <property type="match status" value="1"/>
</dbReference>
<reference evidence="5 6" key="1">
    <citation type="submission" date="2019-02" db="EMBL/GenBank/DDBJ databases">
        <title>Prokaryotic population dynamics and viral predation in marine succession experiment using metagenomics: the confinement effect.</title>
        <authorList>
            <person name="Haro-Moreno J.M."/>
            <person name="Rodriguez-Valera F."/>
            <person name="Lopez-Perez M."/>
        </authorList>
    </citation>
    <scope>NUCLEOTIDE SEQUENCE [LARGE SCALE GENOMIC DNA]</scope>
    <source>
        <strain evidence="5">MED-G170</strain>
    </source>
</reference>
<protein>
    <submittedName>
        <fullName evidence="5">Carbonic anhydrase</fullName>
    </submittedName>
</protein>
<keyword evidence="3 4" id="KW-0862">Zinc</keyword>
<organism evidence="5 6">
    <name type="scientific">SAR92 clade bacterium</name>
    <dbReference type="NCBI Taxonomy" id="2315479"/>
    <lineage>
        <taxon>Bacteria</taxon>
        <taxon>Pseudomonadati</taxon>
        <taxon>Pseudomonadota</taxon>
        <taxon>Gammaproteobacteria</taxon>
        <taxon>Cellvibrionales</taxon>
        <taxon>Porticoccaceae</taxon>
        <taxon>SAR92 clade</taxon>
    </lineage>
</organism>
<accession>A0A520MBD3</accession>
<evidence type="ECO:0000313" key="5">
    <source>
        <dbReference type="EMBL" id="RZO18534.1"/>
    </source>
</evidence>
<dbReference type="EMBL" id="SHBP01000026">
    <property type="protein sequence ID" value="RZO18534.1"/>
    <property type="molecule type" value="Genomic_DNA"/>
</dbReference>
<comment type="similarity">
    <text evidence="1">Belongs to the beta-class carbonic anhydrase family.</text>
</comment>
<dbReference type="CDD" id="cd03379">
    <property type="entry name" value="beta_CA_cladeD"/>
    <property type="match status" value="1"/>
</dbReference>
<dbReference type="Gene3D" id="3.40.1050.10">
    <property type="entry name" value="Carbonic anhydrase"/>
    <property type="match status" value="1"/>
</dbReference>
<gene>
    <name evidence="5" type="ORF">EVB03_09610</name>
</gene>
<feature type="binding site" evidence="4">
    <location>
        <position position="93"/>
    </location>
    <ligand>
        <name>Zn(2+)</name>
        <dbReference type="ChEBI" id="CHEBI:29105"/>
    </ligand>
</feature>
<evidence type="ECO:0000256" key="4">
    <source>
        <dbReference type="PIRSR" id="PIRSR601765-1"/>
    </source>
</evidence>
<comment type="cofactor">
    <cofactor evidence="4">
        <name>Zn(2+)</name>
        <dbReference type="ChEBI" id="CHEBI:29105"/>
    </cofactor>
    <text evidence="4">Binds 1 zinc ion per subunit.</text>
</comment>
<dbReference type="SUPFAM" id="SSF53056">
    <property type="entry name" value="beta-carbonic anhydrase, cab"/>
    <property type="match status" value="1"/>
</dbReference>
<dbReference type="GO" id="GO:0004089">
    <property type="term" value="F:carbonate dehydratase activity"/>
    <property type="evidence" value="ECO:0007669"/>
    <property type="project" value="InterPro"/>
</dbReference>
<dbReference type="SMART" id="SM00947">
    <property type="entry name" value="Pro_CA"/>
    <property type="match status" value="1"/>
</dbReference>
<feature type="binding site" evidence="4">
    <location>
        <position position="96"/>
    </location>
    <ligand>
        <name>Zn(2+)</name>
        <dbReference type="ChEBI" id="CHEBI:29105"/>
    </ligand>
</feature>
<feature type="binding site" evidence="4">
    <location>
        <position position="40"/>
    </location>
    <ligand>
        <name>Zn(2+)</name>
        <dbReference type="ChEBI" id="CHEBI:29105"/>
    </ligand>
</feature>
<feature type="binding site" evidence="4">
    <location>
        <position position="42"/>
    </location>
    <ligand>
        <name>Zn(2+)</name>
        <dbReference type="ChEBI" id="CHEBI:29105"/>
    </ligand>
</feature>
<evidence type="ECO:0000256" key="1">
    <source>
        <dbReference type="ARBA" id="ARBA00006217"/>
    </source>
</evidence>
<dbReference type="PANTHER" id="PTHR43175:SF3">
    <property type="entry name" value="CARBON DISULFIDE HYDROLASE"/>
    <property type="match status" value="1"/>
</dbReference>
<keyword evidence="2 4" id="KW-0479">Metal-binding</keyword>
<dbReference type="AlphaFoldDB" id="A0A520MBD3"/>
<name>A0A520MBD3_9GAMM</name>
<evidence type="ECO:0000256" key="2">
    <source>
        <dbReference type="ARBA" id="ARBA00022723"/>
    </source>
</evidence>
<evidence type="ECO:0000313" key="6">
    <source>
        <dbReference type="Proteomes" id="UP000315889"/>
    </source>
</evidence>
<sequence>MPEDRDCLANLIAANKSYEQKFDKSELDAKPIKRISILTCMDCRMNPYEFAGLKEGEAHIIRNAGGRATDDAIRSLIISHKFLGTLDWFVIHHTQCGMATLNDEIIGELLEGDLETSIFEDGVWKNPDRVTSDNTKAGSDAGKSIHWHTISDLQESVSGDMKKIKSHLLVPSHINIYGFIFDVKTGSLIPVK</sequence>